<comment type="subunit">
    <text evidence="8">Homodimer.</text>
</comment>
<dbReference type="RefSeq" id="WP_025436528.1">
    <property type="nucleotide sequence ID" value="NZ_CP007453.1"/>
</dbReference>
<dbReference type="Pfam" id="PF00745">
    <property type="entry name" value="GlutR_dimer"/>
    <property type="match status" value="1"/>
</dbReference>
<dbReference type="PATRIC" id="fig|1286171.3.peg.2286"/>
<evidence type="ECO:0000256" key="7">
    <source>
        <dbReference type="ARBA" id="ARBA00047464"/>
    </source>
</evidence>
<evidence type="ECO:0000256" key="2">
    <source>
        <dbReference type="ARBA" id="ARBA00005916"/>
    </source>
</evidence>
<evidence type="ECO:0000259" key="14">
    <source>
        <dbReference type="Pfam" id="PF00745"/>
    </source>
</evidence>
<comment type="catalytic activity">
    <reaction evidence="7 8 13">
        <text>(S)-4-amino-5-oxopentanoate + tRNA(Glu) + NADP(+) = L-glutamyl-tRNA(Glu) + NADPH + H(+)</text>
        <dbReference type="Rhea" id="RHEA:12344"/>
        <dbReference type="Rhea" id="RHEA-COMP:9663"/>
        <dbReference type="Rhea" id="RHEA-COMP:9680"/>
        <dbReference type="ChEBI" id="CHEBI:15378"/>
        <dbReference type="ChEBI" id="CHEBI:57501"/>
        <dbReference type="ChEBI" id="CHEBI:57783"/>
        <dbReference type="ChEBI" id="CHEBI:58349"/>
        <dbReference type="ChEBI" id="CHEBI:78442"/>
        <dbReference type="ChEBI" id="CHEBI:78520"/>
        <dbReference type="EC" id="1.2.1.70"/>
    </reaction>
</comment>
<dbReference type="Pfam" id="PF05201">
    <property type="entry name" value="GlutR_N"/>
    <property type="match status" value="1"/>
</dbReference>
<feature type="binding site" evidence="8 10">
    <location>
        <begin position="112"/>
        <end position="114"/>
    </location>
    <ligand>
        <name>substrate</name>
    </ligand>
</feature>
<dbReference type="InterPro" id="IPR015895">
    <property type="entry name" value="4pyrrol_synth_GluRdtase_N"/>
</dbReference>
<dbReference type="InterPro" id="IPR036291">
    <property type="entry name" value="NAD(P)-bd_dom_sf"/>
</dbReference>
<evidence type="ECO:0000256" key="9">
    <source>
        <dbReference type="PIRSR" id="PIRSR000445-1"/>
    </source>
</evidence>
<feature type="binding site" evidence="8 10">
    <location>
        <position position="118"/>
    </location>
    <ligand>
        <name>substrate</name>
    </ligand>
</feature>
<dbReference type="GO" id="GO:0019353">
    <property type="term" value="P:protoporphyrinogen IX biosynthetic process from glutamate"/>
    <property type="evidence" value="ECO:0007669"/>
    <property type="project" value="TreeGrafter"/>
</dbReference>
<dbReference type="PIRSF" id="PIRSF000445">
    <property type="entry name" value="4pyrrol_synth_GluRdtase"/>
    <property type="match status" value="1"/>
</dbReference>
<sequence>MEIGVVGVSHKTANSEIREKAAFTQSSARKAMEKLASSLGAEFAIISTCNRSEFYYAASEWEQVENEIEKLYMGMAGEGGMPRGSMYRKRGTDAAVHLMSVAAGLDSMVLGEDQILSQVKSAHTLALECKSSGKALNRLFMNSISCARHIKSTLGISTYPLSVAYIGVKLLAEKAEGLAGKRALIIGLGETGRLSLEHLLAEKPLSVEVVAGRKGLSKSETADWLLERGIRPVAYEDRYEAISRCDVLICATSSPHHVVEANEMGIRRSRLIIMDMAIPRDVDPNVKAAENVELYGIDDISEIARANEACRAQLAAKASDIVNKRAREYMRWLAGTCVDPVIGGLNNRCTAIKEETLGYIARKVDLDERELKVVEKMILSSLKKLIKDPVQKLKELDGNEARKYACMLDDIFALGCSKGE</sequence>
<dbReference type="PANTHER" id="PTHR43013:SF1">
    <property type="entry name" value="GLUTAMYL-TRNA REDUCTASE"/>
    <property type="match status" value="1"/>
</dbReference>
<feature type="site" description="Important for activity" evidence="8 12">
    <location>
        <position position="97"/>
    </location>
</feature>
<proteinExistence type="inferred from homology"/>
<protein>
    <recommendedName>
        <fullName evidence="3 8">Glutamyl-tRNA reductase</fullName>
        <shortName evidence="8">GluTR</shortName>
        <ecNumber evidence="3 8">1.2.1.70</ecNumber>
    </recommendedName>
</protein>
<dbReference type="AlphaFoldDB" id="W8T7A9"/>
<name>W8T7A9_PEPAC</name>
<dbReference type="eggNOG" id="COG0373">
    <property type="taxonomic scope" value="Bacteria"/>
</dbReference>
<dbReference type="CDD" id="cd05213">
    <property type="entry name" value="NAD_bind_Glutamyl_tRNA_reduct"/>
    <property type="match status" value="1"/>
</dbReference>
<evidence type="ECO:0000256" key="1">
    <source>
        <dbReference type="ARBA" id="ARBA00005059"/>
    </source>
</evidence>
<dbReference type="EC" id="1.2.1.70" evidence="3 8"/>
<feature type="active site" description="Nucleophile" evidence="8 9">
    <location>
        <position position="49"/>
    </location>
</feature>
<comment type="similarity">
    <text evidence="2 8 13">Belongs to the glutamyl-tRNA reductase family.</text>
</comment>
<evidence type="ECO:0000256" key="5">
    <source>
        <dbReference type="ARBA" id="ARBA00023002"/>
    </source>
</evidence>
<evidence type="ECO:0000256" key="11">
    <source>
        <dbReference type="PIRSR" id="PIRSR000445-3"/>
    </source>
</evidence>
<dbReference type="InterPro" id="IPR015896">
    <property type="entry name" value="4pyrrol_synth_GluRdtase_dimer"/>
</dbReference>
<dbReference type="OrthoDB" id="110209at2"/>
<keyword evidence="6 8" id="KW-0627">Porphyrin biosynthesis</keyword>
<keyword evidence="4 8" id="KW-0521">NADP</keyword>
<dbReference type="InterPro" id="IPR006151">
    <property type="entry name" value="Shikm_DH/Glu-tRNA_Rdtase"/>
</dbReference>
<dbReference type="HAMAP" id="MF_00087">
    <property type="entry name" value="Glu_tRNA_reductase"/>
    <property type="match status" value="1"/>
</dbReference>
<feature type="binding site" evidence="8 10">
    <location>
        <begin position="48"/>
        <end position="51"/>
    </location>
    <ligand>
        <name>substrate</name>
    </ligand>
</feature>
<feature type="domain" description="Tetrapyrrole biosynthesis glutamyl-tRNA reductase dimerisation" evidence="14">
    <location>
        <begin position="317"/>
        <end position="414"/>
    </location>
</feature>
<gene>
    <name evidence="8 17" type="primary">hemA</name>
    <name evidence="17" type="ORF">EAL2_808p01080</name>
</gene>
<dbReference type="Pfam" id="PF01488">
    <property type="entry name" value="Shikimate_DH"/>
    <property type="match status" value="1"/>
</dbReference>
<evidence type="ECO:0000256" key="10">
    <source>
        <dbReference type="PIRSR" id="PIRSR000445-2"/>
    </source>
</evidence>
<evidence type="ECO:0000259" key="15">
    <source>
        <dbReference type="Pfam" id="PF01488"/>
    </source>
</evidence>
<feature type="binding site" evidence="8 10">
    <location>
        <position position="107"/>
    </location>
    <ligand>
        <name>substrate</name>
    </ligand>
</feature>
<geneLocation type="plasmid" evidence="17 18">
    <name>EAL2_808p</name>
</geneLocation>
<evidence type="ECO:0000256" key="6">
    <source>
        <dbReference type="ARBA" id="ARBA00023244"/>
    </source>
</evidence>
<comment type="domain">
    <text evidence="8">Possesses an unusual extended V-shaped dimeric structure with each monomer consisting of three distinct domains arranged along a curved 'spinal' alpha-helix. The N-terminal catalytic domain specifically recognizes the glutamate moiety of the substrate. The second domain is the NADPH-binding domain, and the third C-terminal domain is responsible for dimerization.</text>
</comment>
<evidence type="ECO:0000313" key="18">
    <source>
        <dbReference type="Proteomes" id="UP000019591"/>
    </source>
</evidence>
<comment type="function">
    <text evidence="8">Catalyzes the NADPH-dependent reduction of glutamyl-tRNA(Glu) to glutamate 1-semialdehyde (GSA).</text>
</comment>
<evidence type="ECO:0000256" key="3">
    <source>
        <dbReference type="ARBA" id="ARBA00012970"/>
    </source>
</evidence>
<dbReference type="PROSITE" id="PS00747">
    <property type="entry name" value="GLUTR"/>
    <property type="match status" value="1"/>
</dbReference>
<dbReference type="InterPro" id="IPR018214">
    <property type="entry name" value="GluRdtase_CS"/>
</dbReference>
<feature type="domain" description="Quinate/shikimate 5-dehydrogenase/glutamyl-tRNA reductase" evidence="15">
    <location>
        <begin position="171"/>
        <end position="303"/>
    </location>
</feature>
<comment type="miscellaneous">
    <text evidence="8">During catalysis, the active site Cys acts as a nucleophile attacking the alpha-carbonyl group of tRNA-bound glutamate with the formation of a thioester intermediate between enzyme and glutamate, and the concomitant release of tRNA(Glu). The thioester intermediate is finally reduced by direct hydride transfer from NADPH, to form the product GSA.</text>
</comment>
<feature type="domain" description="Glutamyl-tRNA reductase N-terminal" evidence="16">
    <location>
        <begin position="6"/>
        <end position="152"/>
    </location>
</feature>
<dbReference type="Proteomes" id="UP000019591">
    <property type="component" value="Plasmid EAL2_808p"/>
</dbReference>
<dbReference type="NCBIfam" id="TIGR01035">
    <property type="entry name" value="hemA"/>
    <property type="match status" value="1"/>
</dbReference>
<dbReference type="GO" id="GO:0008883">
    <property type="term" value="F:glutamyl-tRNA reductase activity"/>
    <property type="evidence" value="ECO:0007669"/>
    <property type="project" value="UniProtKB-UniRule"/>
</dbReference>
<keyword evidence="18" id="KW-1185">Reference proteome</keyword>
<evidence type="ECO:0000256" key="13">
    <source>
        <dbReference type="RuleBase" id="RU000584"/>
    </source>
</evidence>
<keyword evidence="17" id="KW-0614">Plasmid</keyword>
<evidence type="ECO:0000256" key="12">
    <source>
        <dbReference type="PIRSR" id="PIRSR000445-4"/>
    </source>
</evidence>
<dbReference type="HOGENOM" id="CLU_035113_2_2_9"/>
<dbReference type="Gene3D" id="3.30.460.30">
    <property type="entry name" value="Glutamyl-tRNA reductase, N-terminal domain"/>
    <property type="match status" value="1"/>
</dbReference>
<accession>W8T7A9</accession>
<evidence type="ECO:0000256" key="4">
    <source>
        <dbReference type="ARBA" id="ARBA00022857"/>
    </source>
</evidence>
<dbReference type="PANTHER" id="PTHR43013">
    <property type="entry name" value="GLUTAMYL-TRNA REDUCTASE"/>
    <property type="match status" value="1"/>
</dbReference>
<dbReference type="FunFam" id="3.30.460.30:FF:000001">
    <property type="entry name" value="Glutamyl-tRNA reductase"/>
    <property type="match status" value="1"/>
</dbReference>
<dbReference type="SUPFAM" id="SSF69742">
    <property type="entry name" value="Glutamyl tRNA-reductase catalytic, N-terminal domain"/>
    <property type="match status" value="1"/>
</dbReference>
<dbReference type="InterPro" id="IPR000343">
    <property type="entry name" value="4pyrrol_synth_GluRdtase"/>
</dbReference>
<evidence type="ECO:0000259" key="16">
    <source>
        <dbReference type="Pfam" id="PF05201"/>
    </source>
</evidence>
<organism evidence="17 18">
    <name type="scientific">Peptoclostridium acidaminophilum DSM 3953</name>
    <dbReference type="NCBI Taxonomy" id="1286171"/>
    <lineage>
        <taxon>Bacteria</taxon>
        <taxon>Bacillati</taxon>
        <taxon>Bacillota</taxon>
        <taxon>Clostridia</taxon>
        <taxon>Peptostreptococcales</taxon>
        <taxon>Peptoclostridiaceae</taxon>
        <taxon>Peptoclostridium</taxon>
    </lineage>
</organism>
<feature type="binding site" evidence="8 11">
    <location>
        <begin position="187"/>
        <end position="192"/>
    </location>
    <ligand>
        <name>NADP(+)</name>
        <dbReference type="ChEBI" id="CHEBI:58349"/>
    </ligand>
</feature>
<evidence type="ECO:0000313" key="17">
    <source>
        <dbReference type="EMBL" id="AHM57614.1"/>
    </source>
</evidence>
<dbReference type="InterPro" id="IPR036343">
    <property type="entry name" value="GluRdtase_N_sf"/>
</dbReference>
<evidence type="ECO:0000256" key="8">
    <source>
        <dbReference type="HAMAP-Rule" id="MF_00087"/>
    </source>
</evidence>
<comment type="pathway">
    <text evidence="1 8 13">Porphyrin-containing compound metabolism; protoporphyrin-IX biosynthesis; 5-aminolevulinate from L-glutamyl-tRNA(Glu): step 1/2.</text>
</comment>
<dbReference type="Gene3D" id="3.40.50.720">
    <property type="entry name" value="NAD(P)-binding Rossmann-like Domain"/>
    <property type="match status" value="1"/>
</dbReference>
<dbReference type="EMBL" id="CP007453">
    <property type="protein sequence ID" value="AHM57614.1"/>
    <property type="molecule type" value="Genomic_DNA"/>
</dbReference>
<dbReference type="GO" id="GO:0050661">
    <property type="term" value="F:NADP binding"/>
    <property type="evidence" value="ECO:0007669"/>
    <property type="project" value="InterPro"/>
</dbReference>
<dbReference type="KEGG" id="eac:EAL2_808p01080"/>
<dbReference type="InterPro" id="IPR036453">
    <property type="entry name" value="GluRdtase_dimer_dom_sf"/>
</dbReference>
<keyword evidence="5 8" id="KW-0560">Oxidoreductase</keyword>
<reference evidence="17 18" key="1">
    <citation type="journal article" date="2014" name="Genome Announc.">
        <title>Complete Genome Sequence of Amino Acid-Utilizing Eubacterium acidaminophilum al-2 (DSM 3953).</title>
        <authorList>
            <person name="Poehlein A."/>
            <person name="Andreesen J.R."/>
            <person name="Daniel R."/>
        </authorList>
    </citation>
    <scope>NUCLEOTIDE SEQUENCE [LARGE SCALE GENOMIC DNA]</scope>
    <source>
        <strain evidence="17 18">DSM 3953</strain>
        <plasmid evidence="18">Plasmid EAL2_808p</plasmid>
    </source>
</reference>
<dbReference type="SUPFAM" id="SSF69075">
    <property type="entry name" value="Glutamyl tRNA-reductase dimerization domain"/>
    <property type="match status" value="1"/>
</dbReference>
<dbReference type="SUPFAM" id="SSF51735">
    <property type="entry name" value="NAD(P)-binding Rossmann-fold domains"/>
    <property type="match status" value="1"/>
</dbReference>
<dbReference type="UniPathway" id="UPA00251">
    <property type="reaction ID" value="UER00316"/>
</dbReference>